<feature type="region of interest" description="Disordered" evidence="12">
    <location>
        <begin position="1"/>
        <end position="24"/>
    </location>
</feature>
<evidence type="ECO:0000256" key="12">
    <source>
        <dbReference type="SAM" id="MobiDB-lite"/>
    </source>
</evidence>
<dbReference type="EC" id="2.3.2.27" evidence="3"/>
<dbReference type="PANTHER" id="PTHR23328">
    <property type="entry name" value="RING-TYPE DOMAIN-CONTAINING PROTEIN"/>
    <property type="match status" value="1"/>
</dbReference>
<protein>
    <recommendedName>
        <fullName evidence="3">RING-type E3 ubiquitin transferase</fullName>
        <ecNumber evidence="3">2.3.2.27</ecNumber>
    </recommendedName>
</protein>
<feature type="domain" description="RING-type" evidence="13">
    <location>
        <begin position="34"/>
        <end position="73"/>
    </location>
</feature>
<dbReference type="Gene3D" id="3.30.40.10">
    <property type="entry name" value="Zinc/RING finger domain, C3HC4 (zinc finger)"/>
    <property type="match status" value="1"/>
</dbReference>
<proteinExistence type="predicted"/>
<keyword evidence="7 11" id="KW-0863">Zinc-finger</keyword>
<dbReference type="CDD" id="cd16550">
    <property type="entry name" value="RING-HC_RNF168"/>
    <property type="match status" value="1"/>
</dbReference>
<evidence type="ECO:0000256" key="10">
    <source>
        <dbReference type="ARBA" id="ARBA00023242"/>
    </source>
</evidence>
<comment type="caution">
    <text evidence="14">The sequence shown here is derived from an EMBL/GenBank/DDBJ whole genome shotgun (WGS) entry which is preliminary data.</text>
</comment>
<name>A0A5A9MY51_9TELE</name>
<keyword evidence="6" id="KW-0227">DNA damage</keyword>
<gene>
    <name evidence="14" type="ORF">E1301_Tti010937</name>
</gene>
<keyword evidence="5" id="KW-0479">Metal-binding</keyword>
<feature type="region of interest" description="Disordered" evidence="12">
    <location>
        <begin position="223"/>
        <end position="248"/>
    </location>
</feature>
<dbReference type="Proteomes" id="UP000324632">
    <property type="component" value="Chromosome 25"/>
</dbReference>
<accession>A0A5A9MY51</accession>
<dbReference type="PROSITE" id="PS50089">
    <property type="entry name" value="ZF_RING_2"/>
    <property type="match status" value="1"/>
</dbReference>
<reference evidence="14 15" key="1">
    <citation type="journal article" date="2019" name="Mol. Ecol. Resour.">
        <title>Chromosome-level genome assembly of Triplophysa tibetana, a fish adapted to the harsh high-altitude environment of the Tibetan Plateau.</title>
        <authorList>
            <person name="Yang X."/>
            <person name="Liu H."/>
            <person name="Ma Z."/>
            <person name="Zou Y."/>
            <person name="Zou M."/>
            <person name="Mao Y."/>
            <person name="Li X."/>
            <person name="Wang H."/>
            <person name="Chen T."/>
            <person name="Wang W."/>
            <person name="Yang R."/>
        </authorList>
    </citation>
    <scope>NUCLEOTIDE SEQUENCE [LARGE SCALE GENOMIC DNA]</scope>
    <source>
        <strain evidence="14">TTIB1903HZAU</strain>
        <tissue evidence="14">Muscle</tissue>
    </source>
</reference>
<dbReference type="SUPFAM" id="SSF57850">
    <property type="entry name" value="RING/U-box"/>
    <property type="match status" value="1"/>
</dbReference>
<dbReference type="CDD" id="cd21932">
    <property type="entry name" value="MIU2_RNF168-like"/>
    <property type="match status" value="1"/>
</dbReference>
<keyword evidence="10" id="KW-0539">Nucleus</keyword>
<dbReference type="EMBL" id="SOYY01000025">
    <property type="protein sequence ID" value="KAA0702290.1"/>
    <property type="molecule type" value="Genomic_DNA"/>
</dbReference>
<evidence type="ECO:0000256" key="9">
    <source>
        <dbReference type="ARBA" id="ARBA00022833"/>
    </source>
</evidence>
<evidence type="ECO:0000256" key="7">
    <source>
        <dbReference type="ARBA" id="ARBA00022771"/>
    </source>
</evidence>
<dbReference type="GO" id="GO:0006302">
    <property type="term" value="P:double-strand break repair"/>
    <property type="evidence" value="ECO:0007669"/>
    <property type="project" value="TreeGrafter"/>
</dbReference>
<evidence type="ECO:0000256" key="11">
    <source>
        <dbReference type="PROSITE-ProRule" id="PRU00175"/>
    </source>
</evidence>
<keyword evidence="8" id="KW-0833">Ubl conjugation pathway</keyword>
<evidence type="ECO:0000256" key="3">
    <source>
        <dbReference type="ARBA" id="ARBA00012483"/>
    </source>
</evidence>
<evidence type="ECO:0000313" key="15">
    <source>
        <dbReference type="Proteomes" id="UP000324632"/>
    </source>
</evidence>
<dbReference type="GO" id="GO:0005634">
    <property type="term" value="C:nucleus"/>
    <property type="evidence" value="ECO:0007669"/>
    <property type="project" value="UniProtKB-SubCell"/>
</dbReference>
<evidence type="ECO:0000256" key="8">
    <source>
        <dbReference type="ARBA" id="ARBA00022786"/>
    </source>
</evidence>
<dbReference type="GO" id="GO:0035861">
    <property type="term" value="C:site of double-strand break"/>
    <property type="evidence" value="ECO:0007669"/>
    <property type="project" value="TreeGrafter"/>
</dbReference>
<evidence type="ECO:0000256" key="6">
    <source>
        <dbReference type="ARBA" id="ARBA00022763"/>
    </source>
</evidence>
<dbReference type="GO" id="GO:0031491">
    <property type="term" value="F:nucleosome binding"/>
    <property type="evidence" value="ECO:0007669"/>
    <property type="project" value="TreeGrafter"/>
</dbReference>
<dbReference type="InterPro" id="IPR013083">
    <property type="entry name" value="Znf_RING/FYVE/PHD"/>
</dbReference>
<comment type="subcellular location">
    <subcellularLocation>
        <location evidence="2">Nucleus</location>
    </subcellularLocation>
</comment>
<evidence type="ECO:0000256" key="1">
    <source>
        <dbReference type="ARBA" id="ARBA00000900"/>
    </source>
</evidence>
<dbReference type="SMART" id="SM00184">
    <property type="entry name" value="RING"/>
    <property type="match status" value="1"/>
</dbReference>
<keyword evidence="4" id="KW-0808">Transferase</keyword>
<dbReference type="AlphaFoldDB" id="A0A5A9MY51"/>
<comment type="catalytic activity">
    <reaction evidence="1">
        <text>S-ubiquitinyl-[E2 ubiquitin-conjugating enzyme]-L-cysteine + [acceptor protein]-L-lysine = [E2 ubiquitin-conjugating enzyme]-L-cysteine + N(6)-ubiquitinyl-[acceptor protein]-L-lysine.</text>
        <dbReference type="EC" id="2.3.2.27"/>
    </reaction>
</comment>
<evidence type="ECO:0000313" key="14">
    <source>
        <dbReference type="EMBL" id="KAA0702290.1"/>
    </source>
</evidence>
<keyword evidence="15" id="KW-1185">Reference proteome</keyword>
<dbReference type="PANTHER" id="PTHR23328:SF2">
    <property type="entry name" value="E3 UBIQUITIN-PROTEIN LIGASE RNF169"/>
    <property type="match status" value="1"/>
</dbReference>
<evidence type="ECO:0000256" key="4">
    <source>
        <dbReference type="ARBA" id="ARBA00022679"/>
    </source>
</evidence>
<dbReference type="GO" id="GO:0061630">
    <property type="term" value="F:ubiquitin protein ligase activity"/>
    <property type="evidence" value="ECO:0007669"/>
    <property type="project" value="UniProtKB-EC"/>
</dbReference>
<evidence type="ECO:0000256" key="5">
    <source>
        <dbReference type="ARBA" id="ARBA00022723"/>
    </source>
</evidence>
<organism evidence="14 15">
    <name type="scientific">Triplophysa tibetana</name>
    <dbReference type="NCBI Taxonomy" id="1572043"/>
    <lineage>
        <taxon>Eukaryota</taxon>
        <taxon>Metazoa</taxon>
        <taxon>Chordata</taxon>
        <taxon>Craniata</taxon>
        <taxon>Vertebrata</taxon>
        <taxon>Euteleostomi</taxon>
        <taxon>Actinopterygii</taxon>
        <taxon>Neopterygii</taxon>
        <taxon>Teleostei</taxon>
        <taxon>Ostariophysi</taxon>
        <taxon>Cypriniformes</taxon>
        <taxon>Nemacheilidae</taxon>
        <taxon>Triplophysa</taxon>
    </lineage>
</organism>
<dbReference type="InterPro" id="IPR051657">
    <property type="entry name" value="RNF168/RNF169_E3_ubiq-ligase"/>
</dbReference>
<evidence type="ECO:0000259" key="13">
    <source>
        <dbReference type="PROSITE" id="PS50089"/>
    </source>
</evidence>
<evidence type="ECO:0000256" key="2">
    <source>
        <dbReference type="ARBA" id="ARBA00004123"/>
    </source>
</evidence>
<sequence>MAAVGSAKSAGPGQRGKTRPDTLSAPLTLEESRCPVCSEILLEPVTMPCGHSVCLHCFQRTVKLISLCCPLCRLRVSSWARKQSREKSLVNTELWELVRLSHPERCKRRMEQRDVETPDGDIFRAPVPIHKPREMRQEYEKQKIKGGGSEETEERKKKVPLRRKEECGMLKHCQHPFCGVSDSENEEPIGKRTRHVSAFVRKTRCSPAFNRCCIHSSAAQRSRSCTDSEDGRGKNKSHTHHAVPEKANITHSYNAGILLSSENSRSFSAPLLSLDKKHHCRGVHTSAASLVLQTKCERSISPESNDSISEELNHFKPIVCSPCTPPKRLPDGRLLEPTIVKSTPRNLTRTLHKSTSYEASPSILQKWKQIEVDRQCIKVISKGTVTSLITEDLCLKLSPVEEQDGQPCSFVVAKDDFQDPQYVCSASAKSCKNRKEKHVVSNKRRLVFDQCTKEEGTPPASALMRLTTQAVADTQEGHSRCETLCKYRPEVNETKFDKCVKHCNKSTVVPDNLINDSATRSCVLNRPTSRRGKKKSHKTKHLEDTVQAKRSRTDSCNACDRFDDLIIRRINQEKIDRNLALKLQRQFDRECQKVDRHKTSCNKYELRSWVTKEGVVGRNTRRSGRISKRNEHFNDSC</sequence>
<dbReference type="GO" id="GO:0008270">
    <property type="term" value="F:zinc ion binding"/>
    <property type="evidence" value="ECO:0007669"/>
    <property type="project" value="UniProtKB-KW"/>
</dbReference>
<dbReference type="InterPro" id="IPR001841">
    <property type="entry name" value="Znf_RING"/>
</dbReference>
<feature type="compositionally biased region" description="Basic and acidic residues" evidence="12">
    <location>
        <begin position="224"/>
        <end position="233"/>
    </location>
</feature>
<keyword evidence="9" id="KW-0862">Zinc</keyword>